<evidence type="ECO:0000313" key="10">
    <source>
        <dbReference type="Proteomes" id="UP000677875"/>
    </source>
</evidence>
<proteinExistence type="predicted"/>
<dbReference type="Pfam" id="PF08402">
    <property type="entry name" value="TOBE_2"/>
    <property type="match status" value="1"/>
</dbReference>
<dbReference type="EMBL" id="JAGPNL010000011">
    <property type="protein sequence ID" value="MBQ0830630.1"/>
    <property type="molecule type" value="Genomic_DNA"/>
</dbReference>
<evidence type="ECO:0000313" key="9">
    <source>
        <dbReference type="EMBL" id="MBQ0830630.1"/>
    </source>
</evidence>
<comment type="caution">
    <text evidence="9">The sequence shown here is derived from an EMBL/GenBank/DDBJ whole genome shotgun (WGS) entry which is preliminary data.</text>
</comment>
<dbReference type="InterPro" id="IPR003439">
    <property type="entry name" value="ABC_transporter-like_ATP-bd"/>
</dbReference>
<dbReference type="FunFam" id="3.40.50.300:FF:000425">
    <property type="entry name" value="Probable ABC transporter, ATP-binding subunit"/>
    <property type="match status" value="1"/>
</dbReference>
<dbReference type="InterPro" id="IPR017871">
    <property type="entry name" value="ABC_transporter-like_CS"/>
</dbReference>
<dbReference type="Pfam" id="PF00005">
    <property type="entry name" value="ABC_tran"/>
    <property type="match status" value="1"/>
</dbReference>
<evidence type="ECO:0000256" key="7">
    <source>
        <dbReference type="ARBA" id="ARBA00066388"/>
    </source>
</evidence>
<dbReference type="InterPro" id="IPR027417">
    <property type="entry name" value="P-loop_NTPase"/>
</dbReference>
<dbReference type="SUPFAM" id="SSF52540">
    <property type="entry name" value="P-loop containing nucleoside triphosphate hydrolases"/>
    <property type="match status" value="1"/>
</dbReference>
<organism evidence="9 10">
    <name type="scientific">Streptomyces tagetis</name>
    <dbReference type="NCBI Taxonomy" id="2820809"/>
    <lineage>
        <taxon>Bacteria</taxon>
        <taxon>Bacillati</taxon>
        <taxon>Actinomycetota</taxon>
        <taxon>Actinomycetes</taxon>
        <taxon>Kitasatosporales</taxon>
        <taxon>Streptomycetaceae</taxon>
        <taxon>Streptomyces</taxon>
    </lineage>
</organism>
<gene>
    <name evidence="9" type="ORF">J5Y05_29690</name>
</gene>
<reference evidence="9" key="1">
    <citation type="submission" date="2021-04" db="EMBL/GenBank/DDBJ databases">
        <title>Genome seq and assembly of Streptomyces sp. RG38.</title>
        <authorList>
            <person name="Chhetri G."/>
        </authorList>
    </citation>
    <scope>NUCLEOTIDE SEQUENCE</scope>
    <source>
        <strain evidence="9">RG38</strain>
    </source>
</reference>
<name>A0A940XSX5_9ACTN</name>
<evidence type="ECO:0000256" key="2">
    <source>
        <dbReference type="ARBA" id="ARBA00022475"/>
    </source>
</evidence>
<evidence type="ECO:0000256" key="4">
    <source>
        <dbReference type="ARBA" id="ARBA00022840"/>
    </source>
</evidence>
<evidence type="ECO:0000256" key="5">
    <source>
        <dbReference type="ARBA" id="ARBA00022967"/>
    </source>
</evidence>
<protein>
    <recommendedName>
        <fullName evidence="7">ABC-type quaternary amine transporter</fullName>
        <ecNumber evidence="7">7.6.2.9</ecNumber>
    </recommendedName>
</protein>
<dbReference type="GO" id="GO:0005524">
    <property type="term" value="F:ATP binding"/>
    <property type="evidence" value="ECO:0007669"/>
    <property type="project" value="UniProtKB-KW"/>
</dbReference>
<keyword evidence="4 9" id="KW-0067">ATP-binding</keyword>
<dbReference type="InterPro" id="IPR012340">
    <property type="entry name" value="NA-bd_OB-fold"/>
</dbReference>
<dbReference type="GO" id="GO:0055052">
    <property type="term" value="C:ATP-binding cassette (ABC) transporter complex, substrate-binding subunit-containing"/>
    <property type="evidence" value="ECO:0007669"/>
    <property type="project" value="TreeGrafter"/>
</dbReference>
<keyword evidence="6" id="KW-0472">Membrane</keyword>
<evidence type="ECO:0000256" key="6">
    <source>
        <dbReference type="ARBA" id="ARBA00023136"/>
    </source>
</evidence>
<keyword evidence="1" id="KW-0813">Transport</keyword>
<dbReference type="Gene3D" id="2.40.50.140">
    <property type="entry name" value="Nucleic acid-binding proteins"/>
    <property type="match status" value="1"/>
</dbReference>
<keyword evidence="3" id="KW-0547">Nucleotide-binding</keyword>
<keyword evidence="5" id="KW-1278">Translocase</keyword>
<dbReference type="SMART" id="SM00382">
    <property type="entry name" value="AAA"/>
    <property type="match status" value="1"/>
</dbReference>
<dbReference type="PROSITE" id="PS00211">
    <property type="entry name" value="ABC_TRANSPORTER_1"/>
    <property type="match status" value="1"/>
</dbReference>
<dbReference type="PANTHER" id="PTHR43875:SF15">
    <property type="entry name" value="TREHALOSE IMPORT ATP-BINDING PROTEIN SUGC"/>
    <property type="match status" value="1"/>
</dbReference>
<dbReference type="AlphaFoldDB" id="A0A940XSX5"/>
<evidence type="ECO:0000259" key="8">
    <source>
        <dbReference type="PROSITE" id="PS50893"/>
    </source>
</evidence>
<dbReference type="PROSITE" id="PS50893">
    <property type="entry name" value="ABC_TRANSPORTER_2"/>
    <property type="match status" value="1"/>
</dbReference>
<dbReference type="Gene3D" id="3.40.50.300">
    <property type="entry name" value="P-loop containing nucleotide triphosphate hydrolases"/>
    <property type="match status" value="1"/>
</dbReference>
<sequence length="386" mass="41813">MTESKGKVMAREAKNSITISGLRKSYEQPSKAGSAYAIDDISFEVPQGQFVTLLGPSGCGKTTTLRCVAGLEQASEGRIEMGGEVMFDARTKQHVRPEDRPIAMVPQSYGIWPHMRVIDNAAFPLRHGRNRRKGPEVRQRALEMLEQVGLAAMADRWATQLSGGQQQRLALARALLGDPQVLLLDEPLSNLDAKLRAKLRQELRSFQERFGVAALYVTHDQSEALALSDTVIVMNQGRIEQIDRPERLYDHPRSSFVADFIGSANLFPVRDASSGPGGGVLTKTDIGPVLCARTGQGEEVRYHDGGFVCVRPEDVGVRTGGTGATPGDNEFAGVVESAEYLGDRLELVIRTGDVAVTASTRAGQNLRPGGEVVIRLDPASTSYLAS</sequence>
<dbReference type="GO" id="GO:0016887">
    <property type="term" value="F:ATP hydrolysis activity"/>
    <property type="evidence" value="ECO:0007669"/>
    <property type="project" value="InterPro"/>
</dbReference>
<dbReference type="Proteomes" id="UP000677875">
    <property type="component" value="Unassembled WGS sequence"/>
</dbReference>
<dbReference type="RefSeq" id="WP_210876395.1">
    <property type="nucleotide sequence ID" value="NZ_JAGPNL010000011.1"/>
</dbReference>
<dbReference type="EC" id="7.6.2.9" evidence="7"/>
<evidence type="ECO:0000256" key="3">
    <source>
        <dbReference type="ARBA" id="ARBA00022741"/>
    </source>
</evidence>
<dbReference type="InterPro" id="IPR003593">
    <property type="entry name" value="AAA+_ATPase"/>
</dbReference>
<dbReference type="SUPFAM" id="SSF50331">
    <property type="entry name" value="MOP-like"/>
    <property type="match status" value="1"/>
</dbReference>
<dbReference type="GO" id="GO:0015418">
    <property type="term" value="F:ABC-type quaternary ammonium compound transporting activity"/>
    <property type="evidence" value="ECO:0007669"/>
    <property type="project" value="UniProtKB-EC"/>
</dbReference>
<dbReference type="InterPro" id="IPR008995">
    <property type="entry name" value="Mo/tungstate-bd_C_term_dom"/>
</dbReference>
<dbReference type="InterPro" id="IPR013611">
    <property type="entry name" value="Transp-assoc_OB_typ2"/>
</dbReference>
<dbReference type="PANTHER" id="PTHR43875">
    <property type="entry name" value="MALTODEXTRIN IMPORT ATP-BINDING PROTEIN MSMX"/>
    <property type="match status" value="1"/>
</dbReference>
<evidence type="ECO:0000256" key="1">
    <source>
        <dbReference type="ARBA" id="ARBA00022448"/>
    </source>
</evidence>
<keyword evidence="2" id="KW-1003">Cell membrane</keyword>
<accession>A0A940XSX5</accession>
<keyword evidence="10" id="KW-1185">Reference proteome</keyword>
<dbReference type="InterPro" id="IPR047641">
    <property type="entry name" value="ABC_transpr_MalK/UgpC-like"/>
</dbReference>
<feature type="domain" description="ABC transporter" evidence="8">
    <location>
        <begin position="17"/>
        <end position="261"/>
    </location>
</feature>